<name>A0A7J7CDV4_TRIWF</name>
<keyword evidence="1" id="KW-1133">Transmembrane helix</keyword>
<accession>A0A7J7CDV4</accession>
<gene>
    <name evidence="3" type="ORF">HS088_TW18G00592</name>
</gene>
<dbReference type="InterPro" id="IPR004345">
    <property type="entry name" value="TB2_DP1_HVA22"/>
</dbReference>
<dbReference type="Gene3D" id="2.40.50.40">
    <property type="match status" value="1"/>
</dbReference>
<dbReference type="InterPro" id="IPR056924">
    <property type="entry name" value="SH3_Tf2-1"/>
</dbReference>
<dbReference type="InterPro" id="IPR016197">
    <property type="entry name" value="Chromo-like_dom_sf"/>
</dbReference>
<reference evidence="3 4" key="1">
    <citation type="journal article" date="2020" name="Nat. Commun.">
        <title>Genome of Tripterygium wilfordii and identification of cytochrome P450 involved in triptolide biosynthesis.</title>
        <authorList>
            <person name="Tu L."/>
            <person name="Su P."/>
            <person name="Zhang Z."/>
            <person name="Gao L."/>
            <person name="Wang J."/>
            <person name="Hu T."/>
            <person name="Zhou J."/>
            <person name="Zhang Y."/>
            <person name="Zhao Y."/>
            <person name="Liu Y."/>
            <person name="Song Y."/>
            <person name="Tong Y."/>
            <person name="Lu Y."/>
            <person name="Yang J."/>
            <person name="Xu C."/>
            <person name="Jia M."/>
            <person name="Peters R.J."/>
            <person name="Huang L."/>
            <person name="Gao W."/>
        </authorList>
    </citation>
    <scope>NUCLEOTIDE SEQUENCE [LARGE SCALE GENOMIC DNA]</scope>
    <source>
        <strain evidence="4">cv. XIE 37</strain>
        <tissue evidence="3">Leaf</tissue>
    </source>
</reference>
<comment type="similarity">
    <text evidence="1">Belongs to the DP1 family.</text>
</comment>
<dbReference type="PANTHER" id="PTHR12300">
    <property type="entry name" value="HVA22-LIKE PROTEINS"/>
    <property type="match status" value="1"/>
</dbReference>
<evidence type="ECO:0000313" key="3">
    <source>
        <dbReference type="EMBL" id="KAF5731906.1"/>
    </source>
</evidence>
<keyword evidence="1" id="KW-0472">Membrane</keyword>
<dbReference type="Pfam" id="PF03134">
    <property type="entry name" value="TB2_DP1_HVA22"/>
    <property type="match status" value="1"/>
</dbReference>
<dbReference type="GO" id="GO:0016020">
    <property type="term" value="C:membrane"/>
    <property type="evidence" value="ECO:0007669"/>
    <property type="project" value="UniProtKB-SubCell"/>
</dbReference>
<organism evidence="3 4">
    <name type="scientific">Tripterygium wilfordii</name>
    <name type="common">Thunder God vine</name>
    <dbReference type="NCBI Taxonomy" id="458696"/>
    <lineage>
        <taxon>Eukaryota</taxon>
        <taxon>Viridiplantae</taxon>
        <taxon>Streptophyta</taxon>
        <taxon>Embryophyta</taxon>
        <taxon>Tracheophyta</taxon>
        <taxon>Spermatophyta</taxon>
        <taxon>Magnoliopsida</taxon>
        <taxon>eudicotyledons</taxon>
        <taxon>Gunneridae</taxon>
        <taxon>Pentapetalae</taxon>
        <taxon>rosids</taxon>
        <taxon>fabids</taxon>
        <taxon>Celastrales</taxon>
        <taxon>Celastraceae</taxon>
        <taxon>Tripterygium</taxon>
    </lineage>
</organism>
<protein>
    <recommendedName>
        <fullName evidence="1">HVA22-like protein</fullName>
    </recommendedName>
</protein>
<comment type="subcellular location">
    <subcellularLocation>
        <location evidence="1">Membrane</location>
        <topology evidence="1">Multi-pass membrane protein</topology>
    </subcellularLocation>
</comment>
<keyword evidence="1" id="KW-0812">Transmembrane</keyword>
<dbReference type="Proteomes" id="UP000593562">
    <property type="component" value="Unassembled WGS sequence"/>
</dbReference>
<dbReference type="Pfam" id="PF24626">
    <property type="entry name" value="SH3_Tf2-1"/>
    <property type="match status" value="1"/>
</dbReference>
<proteinExistence type="inferred from homology"/>
<evidence type="ECO:0000313" key="4">
    <source>
        <dbReference type="Proteomes" id="UP000593562"/>
    </source>
</evidence>
<dbReference type="AlphaFoldDB" id="A0A7J7CDV4"/>
<feature type="transmembrane region" description="Helical" evidence="1">
    <location>
        <begin position="47"/>
        <end position="67"/>
    </location>
</feature>
<evidence type="ECO:0000259" key="2">
    <source>
        <dbReference type="PROSITE" id="PS50013"/>
    </source>
</evidence>
<feature type="transmembrane region" description="Helical" evidence="1">
    <location>
        <begin position="73"/>
        <end position="97"/>
    </location>
</feature>
<feature type="transmembrane region" description="Helical" evidence="1">
    <location>
        <begin position="6"/>
        <end position="26"/>
    </location>
</feature>
<dbReference type="InParanoid" id="A0A7J7CDV4"/>
<dbReference type="SUPFAM" id="SSF54160">
    <property type="entry name" value="Chromo domain-like"/>
    <property type="match status" value="1"/>
</dbReference>
<dbReference type="OrthoDB" id="1155018at2759"/>
<dbReference type="EMBL" id="JAAARO010000018">
    <property type="protein sequence ID" value="KAF5731906.1"/>
    <property type="molecule type" value="Genomic_DNA"/>
</dbReference>
<keyword evidence="4" id="KW-1185">Reference proteome</keyword>
<feature type="domain" description="Chromo" evidence="2">
    <location>
        <begin position="298"/>
        <end position="347"/>
    </location>
</feature>
<dbReference type="InterPro" id="IPR000953">
    <property type="entry name" value="Chromo/chromo_shadow_dom"/>
</dbReference>
<dbReference type="PROSITE" id="PS50013">
    <property type="entry name" value="CHROMO_2"/>
    <property type="match status" value="1"/>
</dbReference>
<sequence length="379" mass="43655">MDFVGIINLAIRCFDLLAWPLLALGYPLRASIMAIETKSDLETRKLVTYWIMFSSLSIFEHAFVKLLEWIPLWLYIKLIIVCWLVIPHFDGSYYVYIHVVRPCLSMKMKTVIKQLKKLKEISFERKDFSLKRDNFIDEMEKFVKENGPEALENLIASKSKFKEEVTQKDIKSVEETEDKKPDVAKPLAALKSSNEEAYATAANKHRRVKEFDEGDQVLVYLRREQFPKGTYHKLKASKFGPCKVLRKISSNAYLIDLPENLQMISPIFNVADLYSFDAMTDNNEAAEQIEHLPKLKPDVIEEVLGVKEVTSRRGKQYRSFLVKWSGKPATESTWIAEKELERLDPKIHVEVARIFSPESSSFSHGEVDAGASKKRALLV</sequence>
<evidence type="ECO:0000256" key="1">
    <source>
        <dbReference type="RuleBase" id="RU362006"/>
    </source>
</evidence>
<comment type="caution">
    <text evidence="3">The sequence shown here is derived from an EMBL/GenBank/DDBJ whole genome shotgun (WGS) entry which is preliminary data.</text>
</comment>
<dbReference type="PANTHER" id="PTHR12300:SF43">
    <property type="entry name" value="HVA22-LIKE PROTEIN"/>
    <property type="match status" value="1"/>
</dbReference>